<dbReference type="EMBL" id="JAMTCG010000002">
    <property type="protein sequence ID" value="MCP2160021.1"/>
    <property type="molecule type" value="Genomic_DNA"/>
</dbReference>
<comment type="caution">
    <text evidence="2">The sequence shown here is derived from an EMBL/GenBank/DDBJ whole genome shotgun (WGS) entry which is preliminary data.</text>
</comment>
<sequence length="271" mass="28575">MDLHFVDDVVRPTTRDELPSPLPGDALLAGGTSVMAEPGRDLRRLVDLTTLDWPDLTVADDGLEIAATCTIDRLVHADLPENWHARTLFRWCADSLVASYKIWHTATVGGNVCLALPAGSMTSLCSVLDASLLVWHPDGTDSVVSVADVVVGNQRNSLAPGDLLRSIHVPTAALTAPVAARRVSYAEYGRAGAVVLGRATDGGVVISVSGGTVRPFAIPVPSREPDEVVAACAAVVPEAAWFTDAHGTAEWRRAVVPHLVREVVTELGSAA</sequence>
<evidence type="ECO:0000313" key="3">
    <source>
        <dbReference type="Proteomes" id="UP001205740"/>
    </source>
</evidence>
<evidence type="ECO:0000313" key="2">
    <source>
        <dbReference type="EMBL" id="MCP2160021.1"/>
    </source>
</evidence>
<proteinExistence type="predicted"/>
<dbReference type="InterPro" id="IPR051312">
    <property type="entry name" value="Diverse_Substr_Oxidored"/>
</dbReference>
<evidence type="ECO:0000259" key="1">
    <source>
        <dbReference type="PROSITE" id="PS51387"/>
    </source>
</evidence>
<gene>
    <name evidence="2" type="ORF">LX12_001200</name>
</gene>
<feature type="domain" description="FAD-binding PCMH-type" evidence="1">
    <location>
        <begin position="2"/>
        <end position="174"/>
    </location>
</feature>
<dbReference type="PROSITE" id="PS51387">
    <property type="entry name" value="FAD_PCMH"/>
    <property type="match status" value="1"/>
</dbReference>
<dbReference type="PANTHER" id="PTHR42659:SF9">
    <property type="entry name" value="XANTHINE DEHYDROGENASE FAD-BINDING SUBUNIT XDHB-RELATED"/>
    <property type="match status" value="1"/>
</dbReference>
<dbReference type="Gene3D" id="3.30.465.10">
    <property type="match status" value="1"/>
</dbReference>
<organism evidence="2 3">
    <name type="scientific">Williamsia serinedens</name>
    <dbReference type="NCBI Taxonomy" id="391736"/>
    <lineage>
        <taxon>Bacteria</taxon>
        <taxon>Bacillati</taxon>
        <taxon>Actinomycetota</taxon>
        <taxon>Actinomycetes</taxon>
        <taxon>Mycobacteriales</taxon>
        <taxon>Nocardiaceae</taxon>
        <taxon>Williamsia</taxon>
    </lineage>
</organism>
<dbReference type="InterPro" id="IPR036318">
    <property type="entry name" value="FAD-bd_PCMH-like_sf"/>
</dbReference>
<dbReference type="InterPro" id="IPR016166">
    <property type="entry name" value="FAD-bd_PCMH"/>
</dbReference>
<dbReference type="SUPFAM" id="SSF56176">
    <property type="entry name" value="FAD-binding/transporter-associated domain-like"/>
    <property type="match status" value="1"/>
</dbReference>
<dbReference type="RefSeq" id="WP_301284302.1">
    <property type="nucleotide sequence ID" value="NZ_BAAAOE010000001.1"/>
</dbReference>
<name>A0ABT1GYR5_9NOCA</name>
<reference evidence="2 3" key="1">
    <citation type="submission" date="2022-06" db="EMBL/GenBank/DDBJ databases">
        <title>Genomic Encyclopedia of Archaeal and Bacterial Type Strains, Phase II (KMG-II): from individual species to whole genera.</title>
        <authorList>
            <person name="Goeker M."/>
        </authorList>
    </citation>
    <scope>NUCLEOTIDE SEQUENCE [LARGE SCALE GENOMIC DNA]</scope>
    <source>
        <strain evidence="2 3">DSM 45037</strain>
    </source>
</reference>
<dbReference type="PANTHER" id="PTHR42659">
    <property type="entry name" value="XANTHINE DEHYDROGENASE SUBUNIT C-RELATED"/>
    <property type="match status" value="1"/>
</dbReference>
<accession>A0ABT1GYR5</accession>
<dbReference type="InterPro" id="IPR002346">
    <property type="entry name" value="Mopterin_DH_FAD-bd"/>
</dbReference>
<dbReference type="InterPro" id="IPR016169">
    <property type="entry name" value="FAD-bd_PCMH_sub2"/>
</dbReference>
<protein>
    <submittedName>
        <fullName evidence="2">CO or xanthine dehydrogenase, FAD-binding subunit</fullName>
    </submittedName>
</protein>
<dbReference type="Pfam" id="PF00941">
    <property type="entry name" value="FAD_binding_5"/>
    <property type="match status" value="1"/>
</dbReference>
<keyword evidence="3" id="KW-1185">Reference proteome</keyword>
<dbReference type="Proteomes" id="UP001205740">
    <property type="component" value="Unassembled WGS sequence"/>
</dbReference>